<dbReference type="SUPFAM" id="SSF55103">
    <property type="entry name" value="FAD-linked oxidases, C-terminal domain"/>
    <property type="match status" value="1"/>
</dbReference>
<reference evidence="10 11" key="1">
    <citation type="submission" date="2017-08" db="EMBL/GenBank/DDBJ databases">
        <title>The complete genome sequence of moderately halophilic actinomycete Actinopolyspora erythraea YIM 90600, the producer of novel erythromycin, novel actinopolysporins A-C and tubercidin.</title>
        <authorList>
            <person name="Yin M."/>
            <person name="Tang S."/>
        </authorList>
    </citation>
    <scope>NUCLEOTIDE SEQUENCE [LARGE SCALE GENOMIC DNA]</scope>
    <source>
        <strain evidence="10 11">YIM 90600</strain>
    </source>
</reference>
<gene>
    <name evidence="10" type="ORF">CDG81_10165</name>
</gene>
<dbReference type="Gene3D" id="3.30.70.2740">
    <property type="match status" value="1"/>
</dbReference>
<dbReference type="PANTHER" id="PTHR11748">
    <property type="entry name" value="D-LACTATE DEHYDROGENASE"/>
    <property type="match status" value="1"/>
</dbReference>
<evidence type="ECO:0000256" key="5">
    <source>
        <dbReference type="ARBA" id="ARBA00023002"/>
    </source>
</evidence>
<evidence type="ECO:0000256" key="8">
    <source>
        <dbReference type="SAM" id="MobiDB-lite"/>
    </source>
</evidence>
<comment type="cofactor">
    <cofactor evidence="1">
        <name>FAD</name>
        <dbReference type="ChEBI" id="CHEBI:57692"/>
    </cofactor>
</comment>
<evidence type="ECO:0000256" key="2">
    <source>
        <dbReference type="ARBA" id="ARBA00022630"/>
    </source>
</evidence>
<sequence length="1006" mass="108467">MPVNSVDRDHIGRTPISGTIPVARRPGGGLALSRTAPTAADLSEFAAPLRSALSGQARFDPGTRALYATDASNYRQVPAGVVFPRHASDVAATLAVAREHGLSVTSRGAGTSIAGNAMGPGLVLDFSRHMNRIEHLDPDRRLARVQPGVVLDTLRAAAQPYGLTFGPDPSTHSRCTLGGMIGNNSCGTHSVAWGKTVDNVHELDVLLTDGTRLTLGPTPPGTLDALCARGDRTGRLYHQLRGLAEEFGANLRENMPELPRRVSGYNLEQLLPENGFHLARALVGSEGTCATILSATVELVDLPAARAMVVLGFDNTYAAADEVTHLLERDTLAIEGVSGELVDVVRDRNPSSPALSLLPEARSWLLVETGGTDQDTARQAAETIANSFGTRATTAVHTDPRHMAALWKIREEGSGYATRMADGSERWSGWEDAAVPPRNLGAYLREFDELLRRFGYHGVSYGHYGDGCVHVRIDFDLMSRAGAADYRSFLESAAELTVAHGGSLSGEHGDGRARSELLSQMYPRPMLAAFERFKTAFDPDGLHNPGVLTRPEPVDGDLRLLVAPPRIPSRTTLALRPDDGDLAPATRRCVGMGKCLNTSGGVMCPSYRATRDEKHSTRGRAHLLFEMLAGQTIRGGWRSPQVREALDLCLSCKGCKTDCPVGVDMASYKAEFLHRHYHHRPRPASHYSMGFLPLWLRIASRTPGLANRITRGKLAPLLKRLGGITAERELPPLAPRTLRERYRESGDPGADGEAVVLLPDTFTNYLEPDLGLDAIAVLRRLGHRVELPPGPVCCGLTWHSTGQLGIAREVVRRTARRLGPRTRAGVPLVGLEPSCTAFLRNDALELCPDDEDVDAMAAAVTTFAEQVAPRRDLWRRDSPGTSGQALVQVHCHQYAESGFEQDRAAVEATGLRTRVLDSGCCGLAGNFGFERGHYEVSMACAEDSLLPQVRTAGDDTTVLADGFSCRTQLRHATDSEPLHLANLLARTLGVATKGDAEDPPGTARGN</sequence>
<dbReference type="GO" id="GO:0046872">
    <property type="term" value="F:metal ion binding"/>
    <property type="evidence" value="ECO:0007669"/>
    <property type="project" value="UniProtKB-KW"/>
</dbReference>
<dbReference type="GO" id="GO:0071949">
    <property type="term" value="F:FAD binding"/>
    <property type="evidence" value="ECO:0007669"/>
    <property type="project" value="InterPro"/>
</dbReference>
<keyword evidence="6" id="KW-0408">Iron</keyword>
<dbReference type="InterPro" id="IPR016167">
    <property type="entry name" value="FAD-bd_PCMH_sub1"/>
</dbReference>
<evidence type="ECO:0000256" key="3">
    <source>
        <dbReference type="ARBA" id="ARBA00022723"/>
    </source>
</evidence>
<dbReference type="InterPro" id="IPR016169">
    <property type="entry name" value="FAD-bd_PCMH_sub2"/>
</dbReference>
<evidence type="ECO:0000259" key="9">
    <source>
        <dbReference type="PROSITE" id="PS51387"/>
    </source>
</evidence>
<keyword evidence="2" id="KW-0285">Flavoprotein</keyword>
<organism evidence="10 11">
    <name type="scientific">Actinopolyspora erythraea</name>
    <dbReference type="NCBI Taxonomy" id="414996"/>
    <lineage>
        <taxon>Bacteria</taxon>
        <taxon>Bacillati</taxon>
        <taxon>Actinomycetota</taxon>
        <taxon>Actinomycetes</taxon>
        <taxon>Actinopolysporales</taxon>
        <taxon>Actinopolysporaceae</taxon>
        <taxon>Actinopolyspora</taxon>
    </lineage>
</organism>
<dbReference type="Gene3D" id="3.30.43.10">
    <property type="entry name" value="Uridine Diphospho-n-acetylenolpyruvylglucosamine Reductase, domain 2"/>
    <property type="match status" value="1"/>
</dbReference>
<evidence type="ECO:0000256" key="6">
    <source>
        <dbReference type="ARBA" id="ARBA00023004"/>
    </source>
</evidence>
<feature type="domain" description="FAD-binding PCMH-type" evidence="9">
    <location>
        <begin position="74"/>
        <end position="302"/>
    </location>
</feature>
<dbReference type="PANTHER" id="PTHR11748:SF119">
    <property type="entry name" value="D-2-HYDROXYGLUTARATE DEHYDROGENASE"/>
    <property type="match status" value="1"/>
</dbReference>
<dbReference type="Pfam" id="PF02913">
    <property type="entry name" value="FAD-oxidase_C"/>
    <property type="match status" value="1"/>
</dbReference>
<dbReference type="InterPro" id="IPR017896">
    <property type="entry name" value="4Fe4S_Fe-S-bd"/>
</dbReference>
<dbReference type="GO" id="GO:0004458">
    <property type="term" value="F:D-lactate dehydrogenase (cytochrome) activity"/>
    <property type="evidence" value="ECO:0007669"/>
    <property type="project" value="TreeGrafter"/>
</dbReference>
<dbReference type="SUPFAM" id="SSF56176">
    <property type="entry name" value="FAD-binding/transporter-associated domain-like"/>
    <property type="match status" value="1"/>
</dbReference>
<feature type="compositionally biased region" description="Basic and acidic residues" evidence="8">
    <location>
        <begin position="1"/>
        <end position="12"/>
    </location>
</feature>
<keyword evidence="4" id="KW-0274">FAD</keyword>
<evidence type="ECO:0000256" key="4">
    <source>
        <dbReference type="ARBA" id="ARBA00022827"/>
    </source>
</evidence>
<evidence type="ECO:0000313" key="11">
    <source>
        <dbReference type="Proteomes" id="UP000215043"/>
    </source>
</evidence>
<dbReference type="InterPro" id="IPR016164">
    <property type="entry name" value="FAD-linked_Oxase-like_C"/>
</dbReference>
<dbReference type="SUPFAM" id="SSF46548">
    <property type="entry name" value="alpha-helical ferredoxin"/>
    <property type="match status" value="1"/>
</dbReference>
<feature type="region of interest" description="Disordered" evidence="8">
    <location>
        <begin position="1"/>
        <end position="22"/>
    </location>
</feature>
<dbReference type="GO" id="GO:1903457">
    <property type="term" value="P:lactate catabolic process"/>
    <property type="evidence" value="ECO:0007669"/>
    <property type="project" value="TreeGrafter"/>
</dbReference>
<keyword evidence="5" id="KW-0560">Oxidoreductase</keyword>
<accession>A0A223RYQ4</accession>
<dbReference type="InterPro" id="IPR006094">
    <property type="entry name" value="Oxid_FAD_bind_N"/>
</dbReference>
<dbReference type="InterPro" id="IPR016166">
    <property type="entry name" value="FAD-bd_PCMH"/>
</dbReference>
<dbReference type="KEGG" id="aey:CDG81_10165"/>
<dbReference type="EMBL" id="CP022752">
    <property type="protein sequence ID" value="ASU81013.1"/>
    <property type="molecule type" value="Genomic_DNA"/>
</dbReference>
<dbReference type="Gene3D" id="3.30.70.2190">
    <property type="match status" value="1"/>
</dbReference>
<dbReference type="InterPro" id="IPR036318">
    <property type="entry name" value="FAD-bd_PCMH-like_sf"/>
</dbReference>
<dbReference type="InterPro" id="IPR017900">
    <property type="entry name" value="4Fe4S_Fe_S_CS"/>
</dbReference>
<dbReference type="Pfam" id="PF13183">
    <property type="entry name" value="Fer4_8"/>
    <property type="match status" value="1"/>
</dbReference>
<evidence type="ECO:0000313" key="10">
    <source>
        <dbReference type="EMBL" id="ASU81013.1"/>
    </source>
</evidence>
<dbReference type="Gene3D" id="3.30.465.10">
    <property type="match status" value="1"/>
</dbReference>
<keyword evidence="3" id="KW-0479">Metal-binding</keyword>
<dbReference type="Proteomes" id="UP000215043">
    <property type="component" value="Chromosome"/>
</dbReference>
<dbReference type="AlphaFoldDB" id="A0A223RYQ4"/>
<dbReference type="PROSITE" id="PS00198">
    <property type="entry name" value="4FE4S_FER_1"/>
    <property type="match status" value="1"/>
</dbReference>
<name>A0A223RYQ4_9ACTN</name>
<keyword evidence="7" id="KW-0411">Iron-sulfur</keyword>
<dbReference type="OrthoDB" id="9770306at2"/>
<proteinExistence type="predicted"/>
<protein>
    <submittedName>
        <fullName evidence="10">FAD-binding oxidoreductase</fullName>
    </submittedName>
</protein>
<dbReference type="GO" id="GO:0008720">
    <property type="term" value="F:D-lactate dehydrogenase (NAD+) activity"/>
    <property type="evidence" value="ECO:0007669"/>
    <property type="project" value="TreeGrafter"/>
</dbReference>
<dbReference type="Pfam" id="PF01565">
    <property type="entry name" value="FAD_binding_4"/>
    <property type="match status" value="1"/>
</dbReference>
<evidence type="ECO:0000256" key="1">
    <source>
        <dbReference type="ARBA" id="ARBA00001974"/>
    </source>
</evidence>
<evidence type="ECO:0000256" key="7">
    <source>
        <dbReference type="ARBA" id="ARBA00023014"/>
    </source>
</evidence>
<dbReference type="PROSITE" id="PS51387">
    <property type="entry name" value="FAD_PCMH"/>
    <property type="match status" value="1"/>
</dbReference>
<dbReference type="GO" id="GO:0051536">
    <property type="term" value="F:iron-sulfur cluster binding"/>
    <property type="evidence" value="ECO:0007669"/>
    <property type="project" value="UniProtKB-KW"/>
</dbReference>
<dbReference type="InterPro" id="IPR004113">
    <property type="entry name" value="FAD-bd_oxidored_4_C"/>
</dbReference>